<dbReference type="EMBL" id="AHZU02001483">
    <property type="protein sequence ID" value="KFG31895.1"/>
    <property type="molecule type" value="Genomic_DNA"/>
</dbReference>
<organism evidence="2 3">
    <name type="scientific">Toxoplasma gondii GAB2-2007-GAL-DOM2</name>
    <dbReference type="NCBI Taxonomy" id="1130820"/>
    <lineage>
        <taxon>Eukaryota</taxon>
        <taxon>Sar</taxon>
        <taxon>Alveolata</taxon>
        <taxon>Apicomplexa</taxon>
        <taxon>Conoidasida</taxon>
        <taxon>Coccidia</taxon>
        <taxon>Eucoccidiorida</taxon>
        <taxon>Eimeriorina</taxon>
        <taxon>Sarcocystidae</taxon>
        <taxon>Toxoplasma</taxon>
    </lineage>
</organism>
<keyword evidence="2" id="KW-0472">Membrane</keyword>
<feature type="compositionally biased region" description="Low complexity" evidence="1">
    <location>
        <begin position="982"/>
        <end position="997"/>
    </location>
</feature>
<gene>
    <name evidence="2" type="ORF">TGDOM2_293500</name>
</gene>
<name>A0A086JIC7_TOXGO</name>
<evidence type="ECO:0000313" key="2">
    <source>
        <dbReference type="EMBL" id="KFG31895.1"/>
    </source>
</evidence>
<accession>A0A086JIC7</accession>
<comment type="caution">
    <text evidence="2">The sequence shown here is derived from an EMBL/GenBank/DDBJ whole genome shotgun (WGS) entry which is preliminary data.</text>
</comment>
<reference evidence="2 3" key="1">
    <citation type="submission" date="2014-02" db="EMBL/GenBank/DDBJ databases">
        <authorList>
            <person name="Sibley D."/>
            <person name="Venepally P."/>
            <person name="Karamycheva S."/>
            <person name="Hadjithomas M."/>
            <person name="Khan A."/>
            <person name="Brunk B."/>
            <person name="Roos D."/>
            <person name="Caler E."/>
            <person name="Lorenzi H."/>
        </authorList>
    </citation>
    <scope>NUCLEOTIDE SEQUENCE [LARGE SCALE GENOMIC DNA]</scope>
    <source>
        <strain evidence="2 3">GAB2-2007-GAL-DOM2</strain>
    </source>
</reference>
<dbReference type="OrthoDB" id="330097at2759"/>
<feature type="region of interest" description="Disordered" evidence="1">
    <location>
        <begin position="972"/>
        <end position="1010"/>
    </location>
</feature>
<dbReference type="PANTHER" id="PTHR40861">
    <property type="entry name" value="DUF2183 DOMAIN-CONTAINING PROTEIN"/>
    <property type="match status" value="1"/>
</dbReference>
<dbReference type="VEuPathDB" id="ToxoDB:TGDOM2_293500"/>
<dbReference type="PANTHER" id="PTHR40861:SF1">
    <property type="entry name" value="PHOSPHATIDATE PHOSPHATASE APP1 CATALYTIC DOMAIN-CONTAINING PROTEIN"/>
    <property type="match status" value="1"/>
</dbReference>
<proteinExistence type="predicted"/>
<evidence type="ECO:0000313" key="3">
    <source>
        <dbReference type="Proteomes" id="UP000028837"/>
    </source>
</evidence>
<protein>
    <submittedName>
        <fullName evidence="2">Putative transmembrane protein</fullName>
    </submittedName>
</protein>
<sequence>MTPKRPVSRACVAAAATPRWLCPLFSAFLCFSAAIGFAVEALGATQTETASHSEFTKNVAAVLSDPRGQVLTLDSDLSGLSELLFSYESTIARLSGDSASPVSPEEARTKITELLQKGRWRLPYPRIYRVIEVLTKDFVEARTGSGLPWWMAPPPYKKKPKDGPVSFGISKRGWETCSRKNLKGFAVGRTLPEVLDDLQIQMQALVETVLVGEFGVCGPFFLNQKRNQYFDCIDAKNQDVIFPLYFVSTTNARHVRVSPQDSFELNCAANCEAEVDAISRRRTWEAFFQGSLADDPESGRLGYSPLLPSETETSLSRLLFSSVPDWSQFKNGSADQTDAQAVLSVAQEFVDLLNAFYSEVFVSENLSGSKASDAAARPMPGAFHARSVLALFDELEMNFCSWAKAQGLMSGEGQKRRYQVASWLSGKDLRDTPVSFHLLAGIQIQVLDFLTMTSGTPWDPSAWWRRIEKDLAVNPLSDVAAYHSGMRRLAAVSRQFIQKFLAPLPVALRAALLALVGRWAAEWAKEASLPEDREFAAPPTAAETSEKYFDFSDRKGRAPKLFFLTTLTGGRSPAEAAARSISESFRMGDGANLSRIVASSSKSKKVKMSYLPIGRVVHVGACPSLGPGMWAAFADPTGLTSGSLSLSRTSLRRAFELIASSSSNALAPFAAAASVLEQIKVLGADLEGATEAELPLALLESRMVRTKFAQEYHCAVAKRELARYLRRSTARTKAELEALVQDTVVEIAYNEPLPAPRSASTQGDSSSLMPPDDGLLERPKLYISCSFARDAEERNAFVDFVMARRTTGRFWRGIRGVFRSVKRRVLRLFRRPIQRPAEASGDAQACVSVEQPPTSVIPASIRQAQRPAAWRMDALTHLHLPRSYGPYLFSLLQDLPAMDRPFDLRASGQLSENSVVLATDVDDTLIASGGWKIRHPPVYIGGADTMYSMKTGYPGMGPLYYLLTRRPGKQEEVLHGTPPASPTTSTTSGATDSSSASLIRAAGQDSPPAREQSRVLPLIMLTARLSMKFLRPIFRPRSLYTQMARLYDYGAAMMTKSLYVAENSLLMENPQPIVTAIRGKGRRGLNKVNGIEIYMRQAADGTADPSLPLTPATRFMFAGDTFERDLEACIVLGMRQQKSFLSCFMHIVFDATTAGGSRQGAFPPTFGSSDFRDAEELPPDVILFNLAKHGVSEAVDLSPKSTVNRQGEFSGALGAAVRYAVRLPPDALPSWGDASCEQVRLDYAWQLSQQVGVRLRHLLNTLRFSWKRDNMSNILELESSPPLIFLNCSHIERAEPGEGPSIRFLPPEESSPFSGPLLDQNGRVRVDGLGLPIVTYRTAVGAALHARFLNLIDQKDMANLTVATIRQQRNLGPPATEARAEQWTELMADLRLQQLIFGDVPPAAFLAAHSFSVNSSLSDSTGQRLRTVTCRTQQEETFELFAKVFRSTFEAGQAYQAALETAWSAWTRASRLYCVYEPEFLHLCTAGQAELEYLVHSVARVSPFIPAEPSSTTAEMCQMRGQGGEITKPAYEQVLLGVLSRLCLANLDACRNLLAHLQDMGRLAQWRVETPSATSTGPGLVLDSFGFVAYPDSNPRGGLRRKLRLPSILKAMVRQTPAEKQTTWAGQYDVPQWVETAAVWKQFEVCLITPLQRLATRTAEELGTRRWGFQAFKLDAAASELTYPNSPISSPDLLLRTIGAKGFKPSRGTESVEGGKAVDLPGPQRGIVTGYGQEFAERNASPKERAAQLLAARDERARTIAEMQAVSASQA</sequence>
<keyword evidence="2" id="KW-0812">Transmembrane</keyword>
<dbReference type="Proteomes" id="UP000028837">
    <property type="component" value="Unassembled WGS sequence"/>
</dbReference>
<evidence type="ECO:0000256" key="1">
    <source>
        <dbReference type="SAM" id="MobiDB-lite"/>
    </source>
</evidence>